<keyword evidence="1" id="KW-0472">Membrane</keyword>
<dbReference type="EMBL" id="LHXK01000034">
    <property type="protein sequence ID" value="KXA89495.1"/>
    <property type="molecule type" value="Genomic_DNA"/>
</dbReference>
<evidence type="ECO:0008006" key="4">
    <source>
        <dbReference type="Google" id="ProtNLM"/>
    </source>
</evidence>
<gene>
    <name evidence="2" type="ORF">AKJ61_02755</name>
</gene>
<proteinExistence type="predicted"/>
<dbReference type="AlphaFoldDB" id="A0A133U5N8"/>
<keyword evidence="3" id="KW-1185">Reference proteome</keyword>
<organism evidence="2 3">
    <name type="scientific">candidate division MSBL1 archaeon SCGC-AAA259B11</name>
    <dbReference type="NCBI Taxonomy" id="1698260"/>
    <lineage>
        <taxon>Archaea</taxon>
        <taxon>Methanobacteriati</taxon>
        <taxon>Methanobacteriota</taxon>
        <taxon>candidate division MSBL1</taxon>
    </lineage>
</organism>
<evidence type="ECO:0000313" key="2">
    <source>
        <dbReference type="EMBL" id="KXA89495.1"/>
    </source>
</evidence>
<evidence type="ECO:0000313" key="3">
    <source>
        <dbReference type="Proteomes" id="UP000070184"/>
    </source>
</evidence>
<keyword evidence="1" id="KW-0812">Transmembrane</keyword>
<name>A0A133U5N8_9EURY</name>
<keyword evidence="1" id="KW-1133">Transmembrane helix</keyword>
<accession>A0A133U5N8</accession>
<protein>
    <recommendedName>
        <fullName evidence="4">Transposase IS4-like domain-containing protein</fullName>
    </recommendedName>
</protein>
<dbReference type="Proteomes" id="UP000070184">
    <property type="component" value="Unassembled WGS sequence"/>
</dbReference>
<sequence>MVRRAKLETVREITGRIRRNSWEAVEKPLNYDDFKLERLKIEHIFKIAKEIFGMKDVHVYSKKTTLWRAFAAVYVPTLFYQFLKKNQINPHRAMGLLSHNKDAW</sequence>
<reference evidence="2 3" key="1">
    <citation type="journal article" date="2016" name="Sci. Rep.">
        <title>Metabolic traits of an uncultured archaeal lineage -MSBL1- from brine pools of the Red Sea.</title>
        <authorList>
            <person name="Mwirichia R."/>
            <person name="Alam I."/>
            <person name="Rashid M."/>
            <person name="Vinu M."/>
            <person name="Ba-Alawi W."/>
            <person name="Anthony Kamau A."/>
            <person name="Kamanda Ngugi D."/>
            <person name="Goker M."/>
            <person name="Klenk H.P."/>
            <person name="Bajic V."/>
            <person name="Stingl U."/>
        </authorList>
    </citation>
    <scope>NUCLEOTIDE SEQUENCE [LARGE SCALE GENOMIC DNA]</scope>
    <source>
        <strain evidence="2">SCGC-AAA259B11</strain>
    </source>
</reference>
<comment type="caution">
    <text evidence="2">The sequence shown here is derived from an EMBL/GenBank/DDBJ whole genome shotgun (WGS) entry which is preliminary data.</text>
</comment>
<feature type="transmembrane region" description="Helical" evidence="1">
    <location>
        <begin position="65"/>
        <end position="83"/>
    </location>
</feature>
<evidence type="ECO:0000256" key="1">
    <source>
        <dbReference type="SAM" id="Phobius"/>
    </source>
</evidence>